<feature type="compositionally biased region" description="Basic and acidic residues" evidence="1">
    <location>
        <begin position="110"/>
        <end position="119"/>
    </location>
</feature>
<dbReference type="EMBL" id="KV009312">
    <property type="protein sequence ID" value="KZV29760.1"/>
    <property type="molecule type" value="Genomic_DNA"/>
</dbReference>
<feature type="region of interest" description="Disordered" evidence="1">
    <location>
        <begin position="90"/>
        <end position="131"/>
    </location>
</feature>
<organism evidence="2 3">
    <name type="scientific">Dorcoceras hygrometricum</name>
    <dbReference type="NCBI Taxonomy" id="472368"/>
    <lineage>
        <taxon>Eukaryota</taxon>
        <taxon>Viridiplantae</taxon>
        <taxon>Streptophyta</taxon>
        <taxon>Embryophyta</taxon>
        <taxon>Tracheophyta</taxon>
        <taxon>Spermatophyta</taxon>
        <taxon>Magnoliopsida</taxon>
        <taxon>eudicotyledons</taxon>
        <taxon>Gunneridae</taxon>
        <taxon>Pentapetalae</taxon>
        <taxon>asterids</taxon>
        <taxon>lamiids</taxon>
        <taxon>Lamiales</taxon>
        <taxon>Gesneriaceae</taxon>
        <taxon>Didymocarpoideae</taxon>
        <taxon>Trichosporeae</taxon>
        <taxon>Loxocarpinae</taxon>
        <taxon>Dorcoceras</taxon>
    </lineage>
</organism>
<accession>A0A2Z7B7P2</accession>
<name>A0A2Z7B7P2_9LAMI</name>
<gene>
    <name evidence="2" type="ORF">F511_44954</name>
</gene>
<dbReference type="Proteomes" id="UP000250235">
    <property type="component" value="Unassembled WGS sequence"/>
</dbReference>
<evidence type="ECO:0000313" key="2">
    <source>
        <dbReference type="EMBL" id="KZV29760.1"/>
    </source>
</evidence>
<sequence>MQISGIHGAQQDVVASVIARSRRAEWRGAKAAQRTRSWREHRAAARAQSLAVEGPPWAAAVDGLDSINSDFRSEKLRIRYNKAIRMIRSEKPCSDTTVGDPDPPPGEAAEEQRKGRETINTKNRQYKYRHT</sequence>
<keyword evidence="3" id="KW-1185">Reference proteome</keyword>
<reference evidence="2 3" key="1">
    <citation type="journal article" date="2015" name="Proc. Natl. Acad. Sci. U.S.A.">
        <title>The resurrection genome of Boea hygrometrica: A blueprint for survival of dehydration.</title>
        <authorList>
            <person name="Xiao L."/>
            <person name="Yang G."/>
            <person name="Zhang L."/>
            <person name="Yang X."/>
            <person name="Zhao S."/>
            <person name="Ji Z."/>
            <person name="Zhou Q."/>
            <person name="Hu M."/>
            <person name="Wang Y."/>
            <person name="Chen M."/>
            <person name="Xu Y."/>
            <person name="Jin H."/>
            <person name="Xiao X."/>
            <person name="Hu G."/>
            <person name="Bao F."/>
            <person name="Hu Y."/>
            <person name="Wan P."/>
            <person name="Li L."/>
            <person name="Deng X."/>
            <person name="Kuang T."/>
            <person name="Xiang C."/>
            <person name="Zhu J.K."/>
            <person name="Oliver M.J."/>
            <person name="He Y."/>
        </authorList>
    </citation>
    <scope>NUCLEOTIDE SEQUENCE [LARGE SCALE GENOMIC DNA]</scope>
    <source>
        <strain evidence="3">cv. XS01</strain>
    </source>
</reference>
<evidence type="ECO:0000313" key="3">
    <source>
        <dbReference type="Proteomes" id="UP000250235"/>
    </source>
</evidence>
<evidence type="ECO:0000256" key="1">
    <source>
        <dbReference type="SAM" id="MobiDB-lite"/>
    </source>
</evidence>
<protein>
    <submittedName>
        <fullName evidence="2">KH domain-containing protein-like</fullName>
    </submittedName>
</protein>
<proteinExistence type="predicted"/>
<dbReference type="AlphaFoldDB" id="A0A2Z7B7P2"/>